<keyword evidence="5" id="KW-0539">Nucleus</keyword>
<dbReference type="InterPro" id="IPR007219">
    <property type="entry name" value="XnlR_reg_dom"/>
</dbReference>
<dbReference type="AlphaFoldDB" id="A0A0D2DUM4"/>
<keyword evidence="2" id="KW-0479">Metal-binding</keyword>
<dbReference type="GO" id="GO:0005634">
    <property type="term" value="C:nucleus"/>
    <property type="evidence" value="ECO:0007669"/>
    <property type="project" value="UniProtKB-SubCell"/>
</dbReference>
<dbReference type="Proteomes" id="UP000053342">
    <property type="component" value="Unassembled WGS sequence"/>
</dbReference>
<reference evidence="8 9" key="1">
    <citation type="submission" date="2015-01" db="EMBL/GenBank/DDBJ databases">
        <title>The Genome Sequence of Exophiala oligosperma CBS72588.</title>
        <authorList>
            <consortium name="The Broad Institute Genomics Platform"/>
            <person name="Cuomo C."/>
            <person name="de Hoog S."/>
            <person name="Gorbushina A."/>
            <person name="Stielow B."/>
            <person name="Teixiera M."/>
            <person name="Abouelleil A."/>
            <person name="Chapman S.B."/>
            <person name="Priest M."/>
            <person name="Young S.K."/>
            <person name="Wortman J."/>
            <person name="Nusbaum C."/>
            <person name="Birren B."/>
        </authorList>
    </citation>
    <scope>NUCLEOTIDE SEQUENCE [LARGE SCALE GENOMIC DNA]</scope>
    <source>
        <strain evidence="8 9">CBS 72588</strain>
    </source>
</reference>
<dbReference type="HOGENOM" id="CLU_015161_3_0_1"/>
<gene>
    <name evidence="8" type="ORF">PV06_01936</name>
</gene>
<proteinExistence type="predicted"/>
<dbReference type="EMBL" id="KN847333">
    <property type="protein sequence ID" value="KIW46255.1"/>
    <property type="molecule type" value="Genomic_DNA"/>
</dbReference>
<protein>
    <recommendedName>
        <fullName evidence="7">Xylanolytic transcriptional activator regulatory domain-containing protein</fullName>
    </recommendedName>
</protein>
<organism evidence="8 9">
    <name type="scientific">Exophiala oligosperma</name>
    <dbReference type="NCBI Taxonomy" id="215243"/>
    <lineage>
        <taxon>Eukaryota</taxon>
        <taxon>Fungi</taxon>
        <taxon>Dikarya</taxon>
        <taxon>Ascomycota</taxon>
        <taxon>Pezizomycotina</taxon>
        <taxon>Eurotiomycetes</taxon>
        <taxon>Chaetothyriomycetidae</taxon>
        <taxon>Chaetothyriales</taxon>
        <taxon>Herpotrichiellaceae</taxon>
        <taxon>Exophiala</taxon>
    </lineage>
</organism>
<dbReference type="GO" id="GO:0003677">
    <property type="term" value="F:DNA binding"/>
    <property type="evidence" value="ECO:0007669"/>
    <property type="project" value="InterPro"/>
</dbReference>
<keyword evidence="3" id="KW-0805">Transcription regulation</keyword>
<evidence type="ECO:0000256" key="2">
    <source>
        <dbReference type="ARBA" id="ARBA00022723"/>
    </source>
</evidence>
<keyword evidence="9" id="KW-1185">Reference proteome</keyword>
<dbReference type="GO" id="GO:0006351">
    <property type="term" value="P:DNA-templated transcription"/>
    <property type="evidence" value="ECO:0007669"/>
    <property type="project" value="InterPro"/>
</dbReference>
<dbReference type="GO" id="GO:0000981">
    <property type="term" value="F:DNA-binding transcription factor activity, RNA polymerase II-specific"/>
    <property type="evidence" value="ECO:0007669"/>
    <property type="project" value="InterPro"/>
</dbReference>
<accession>A0A0D2DUM4</accession>
<evidence type="ECO:0000259" key="7">
    <source>
        <dbReference type="Pfam" id="PF04082"/>
    </source>
</evidence>
<dbReference type="GeneID" id="27354010"/>
<dbReference type="Pfam" id="PF04082">
    <property type="entry name" value="Fungal_trans"/>
    <property type="match status" value="1"/>
</dbReference>
<dbReference type="VEuPathDB" id="FungiDB:PV06_01936"/>
<evidence type="ECO:0000313" key="9">
    <source>
        <dbReference type="Proteomes" id="UP000053342"/>
    </source>
</evidence>
<evidence type="ECO:0000313" key="8">
    <source>
        <dbReference type="EMBL" id="KIW46255.1"/>
    </source>
</evidence>
<sequence>MYRATLTSYRVPSWDIVTLLVDQFLRYCNYQPLPLFSPPHLRATLRSRDDELLLAILALSVRFSYTTDTNFDTKASEYASSSRSLVMTRLSQGPVELSTIQTLCILSLLEFNNSNTHLASVYSSLALDLVLSAGLSSENSRVQQTEDYQERRRCYWSVVLLKNLYGSPSGLFSMLQDDKTPKPFESPEAPLGTSSAIRDASLEQPEGVTSDEEAKDLGIFMYAIQLSEIWRKTARWAHRRGKPGGSLPSWSSQSEYAQIMAHLMEYESKFPWKYRFRPARYSEHEPAQLEQHRDFWVTWFLLQMMYHSILCLLNHPLVMSLALRNFRMTQVPEVFLQHTAYLTTNHTHWIVHLLDLSKQKQFNLYDPALAPLVAITATIYLQQSFSEDPGVRAKKQECFRKCVSFIQDLGAFWPYSKAIAEKLEQFERVVSTSFHDSVGRSEADRRVFIDLSLFWDIIESSFTSELPRAADSYFGTSLTVHRQPLNTATFFRSQFLPEPTHINENGMASGGVGEPFAGSSAPQLSPPSNNVVPGISVVDQVDPFHEGAILAESYFAQGDDFVGSMDDWWFQGRSI</sequence>
<dbReference type="CDD" id="cd12148">
    <property type="entry name" value="fungal_TF_MHR"/>
    <property type="match status" value="1"/>
</dbReference>
<dbReference type="InterPro" id="IPR050815">
    <property type="entry name" value="TF_fung"/>
</dbReference>
<comment type="subcellular location">
    <subcellularLocation>
        <location evidence="1">Nucleus</location>
    </subcellularLocation>
</comment>
<dbReference type="PANTHER" id="PTHR47338:SF9">
    <property type="entry name" value="ZN(II)2CYS6 TRANSCRIPTION FACTOR (EUROFUNG)"/>
    <property type="match status" value="1"/>
</dbReference>
<evidence type="ECO:0000256" key="4">
    <source>
        <dbReference type="ARBA" id="ARBA00023163"/>
    </source>
</evidence>
<evidence type="ECO:0000256" key="5">
    <source>
        <dbReference type="ARBA" id="ARBA00023242"/>
    </source>
</evidence>
<feature type="region of interest" description="Disordered" evidence="6">
    <location>
        <begin position="176"/>
        <end position="210"/>
    </location>
</feature>
<feature type="region of interest" description="Disordered" evidence="6">
    <location>
        <begin position="506"/>
        <end position="525"/>
    </location>
</feature>
<dbReference type="GO" id="GO:0008270">
    <property type="term" value="F:zinc ion binding"/>
    <property type="evidence" value="ECO:0007669"/>
    <property type="project" value="InterPro"/>
</dbReference>
<evidence type="ECO:0000256" key="3">
    <source>
        <dbReference type="ARBA" id="ARBA00023015"/>
    </source>
</evidence>
<feature type="domain" description="Xylanolytic transcriptional activator regulatory" evidence="7">
    <location>
        <begin position="22"/>
        <end position="235"/>
    </location>
</feature>
<evidence type="ECO:0000256" key="1">
    <source>
        <dbReference type="ARBA" id="ARBA00004123"/>
    </source>
</evidence>
<evidence type="ECO:0000256" key="6">
    <source>
        <dbReference type="SAM" id="MobiDB-lite"/>
    </source>
</evidence>
<dbReference type="PANTHER" id="PTHR47338">
    <property type="entry name" value="ZN(II)2CYS6 TRANSCRIPTION FACTOR (EUROFUNG)-RELATED"/>
    <property type="match status" value="1"/>
</dbReference>
<name>A0A0D2DUM4_9EURO</name>
<keyword evidence="4" id="KW-0804">Transcription</keyword>
<dbReference type="OrthoDB" id="424974at2759"/>
<dbReference type="RefSeq" id="XP_016266471.1">
    <property type="nucleotide sequence ID" value="XM_016402574.1"/>
</dbReference>
<dbReference type="STRING" id="215243.A0A0D2DUM4"/>